<evidence type="ECO:0000256" key="2">
    <source>
        <dbReference type="SAM" id="MobiDB-lite"/>
    </source>
</evidence>
<gene>
    <name evidence="3" type="ORF">BJ322DRAFT_415072</name>
</gene>
<reference evidence="3" key="2">
    <citation type="submission" date="2020-11" db="EMBL/GenBank/DDBJ databases">
        <authorList>
            <consortium name="DOE Joint Genome Institute"/>
            <person name="Kuo A."/>
            <person name="Miyauchi S."/>
            <person name="Kiss E."/>
            <person name="Drula E."/>
            <person name="Kohler A."/>
            <person name="Sanchez-Garcia M."/>
            <person name="Andreopoulos B."/>
            <person name="Barry K.W."/>
            <person name="Bonito G."/>
            <person name="Buee M."/>
            <person name="Carver A."/>
            <person name="Chen C."/>
            <person name="Cichocki N."/>
            <person name="Clum A."/>
            <person name="Culley D."/>
            <person name="Crous P.W."/>
            <person name="Fauchery L."/>
            <person name="Girlanda M."/>
            <person name="Hayes R."/>
            <person name="Keri Z."/>
            <person name="Labutti K."/>
            <person name="Lipzen A."/>
            <person name="Lombard V."/>
            <person name="Magnuson J."/>
            <person name="Maillard F."/>
            <person name="Morin E."/>
            <person name="Murat C."/>
            <person name="Nolan M."/>
            <person name="Ohm R."/>
            <person name="Pangilinan J."/>
            <person name="Pereira M."/>
            <person name="Perotto S."/>
            <person name="Peter M."/>
            <person name="Riley R."/>
            <person name="Sitrit Y."/>
            <person name="Stielow B."/>
            <person name="Szollosi G."/>
            <person name="Zifcakova L."/>
            <person name="Stursova M."/>
            <person name="Spatafora J.W."/>
            <person name="Tedersoo L."/>
            <person name="Vaario L.-M."/>
            <person name="Yamada A."/>
            <person name="Yan M."/>
            <person name="Wang P."/>
            <person name="Xu J."/>
            <person name="Bruns T."/>
            <person name="Baldrian P."/>
            <person name="Vilgalys R."/>
            <person name="Henrissat B."/>
            <person name="Grigoriev I.V."/>
            <person name="Hibbett D."/>
            <person name="Nagy L.G."/>
            <person name="Martin F.M."/>
        </authorList>
    </citation>
    <scope>NUCLEOTIDE SEQUENCE</scope>
    <source>
        <strain evidence="3">UH-Tt-Lm1</strain>
    </source>
</reference>
<feature type="compositionally biased region" description="Low complexity" evidence="2">
    <location>
        <begin position="1"/>
        <end position="16"/>
    </location>
</feature>
<feature type="compositionally biased region" description="Low complexity" evidence="2">
    <location>
        <begin position="56"/>
        <end position="71"/>
    </location>
</feature>
<evidence type="ECO:0000313" key="4">
    <source>
        <dbReference type="Proteomes" id="UP000736335"/>
    </source>
</evidence>
<proteinExistence type="predicted"/>
<feature type="region of interest" description="Disordered" evidence="2">
    <location>
        <begin position="375"/>
        <end position="448"/>
    </location>
</feature>
<feature type="region of interest" description="Disordered" evidence="2">
    <location>
        <begin position="316"/>
        <end position="336"/>
    </location>
</feature>
<dbReference type="AlphaFoldDB" id="A0A9P6HMQ1"/>
<dbReference type="EMBL" id="WIUZ02000002">
    <property type="protein sequence ID" value="KAF9790892.1"/>
    <property type="molecule type" value="Genomic_DNA"/>
</dbReference>
<feature type="compositionally biased region" description="Polar residues" evidence="2">
    <location>
        <begin position="19"/>
        <end position="41"/>
    </location>
</feature>
<accession>A0A9P6HMQ1</accession>
<dbReference type="Proteomes" id="UP000736335">
    <property type="component" value="Unassembled WGS sequence"/>
</dbReference>
<keyword evidence="4" id="KW-1185">Reference proteome</keyword>
<reference evidence="3" key="1">
    <citation type="journal article" date="2020" name="Nat. Commun.">
        <title>Large-scale genome sequencing of mycorrhizal fungi provides insights into the early evolution of symbiotic traits.</title>
        <authorList>
            <person name="Miyauchi S."/>
            <person name="Kiss E."/>
            <person name="Kuo A."/>
            <person name="Drula E."/>
            <person name="Kohler A."/>
            <person name="Sanchez-Garcia M."/>
            <person name="Morin E."/>
            <person name="Andreopoulos B."/>
            <person name="Barry K.W."/>
            <person name="Bonito G."/>
            <person name="Buee M."/>
            <person name="Carver A."/>
            <person name="Chen C."/>
            <person name="Cichocki N."/>
            <person name="Clum A."/>
            <person name="Culley D."/>
            <person name="Crous P.W."/>
            <person name="Fauchery L."/>
            <person name="Girlanda M."/>
            <person name="Hayes R.D."/>
            <person name="Keri Z."/>
            <person name="LaButti K."/>
            <person name="Lipzen A."/>
            <person name="Lombard V."/>
            <person name="Magnuson J."/>
            <person name="Maillard F."/>
            <person name="Murat C."/>
            <person name="Nolan M."/>
            <person name="Ohm R.A."/>
            <person name="Pangilinan J."/>
            <person name="Pereira M.F."/>
            <person name="Perotto S."/>
            <person name="Peter M."/>
            <person name="Pfister S."/>
            <person name="Riley R."/>
            <person name="Sitrit Y."/>
            <person name="Stielow J.B."/>
            <person name="Szollosi G."/>
            <person name="Zifcakova L."/>
            <person name="Stursova M."/>
            <person name="Spatafora J.W."/>
            <person name="Tedersoo L."/>
            <person name="Vaario L.M."/>
            <person name="Yamada A."/>
            <person name="Yan M."/>
            <person name="Wang P."/>
            <person name="Xu J."/>
            <person name="Bruns T."/>
            <person name="Baldrian P."/>
            <person name="Vilgalys R."/>
            <person name="Dunand C."/>
            <person name="Henrissat B."/>
            <person name="Grigoriev I.V."/>
            <person name="Hibbett D."/>
            <person name="Nagy L.G."/>
            <person name="Martin F.M."/>
        </authorList>
    </citation>
    <scope>NUCLEOTIDE SEQUENCE</scope>
    <source>
        <strain evidence="3">UH-Tt-Lm1</strain>
    </source>
</reference>
<feature type="compositionally biased region" description="Low complexity" evidence="2">
    <location>
        <begin position="375"/>
        <end position="394"/>
    </location>
</feature>
<evidence type="ECO:0000256" key="1">
    <source>
        <dbReference type="SAM" id="Coils"/>
    </source>
</evidence>
<organism evidence="3 4">
    <name type="scientific">Thelephora terrestris</name>
    <dbReference type="NCBI Taxonomy" id="56493"/>
    <lineage>
        <taxon>Eukaryota</taxon>
        <taxon>Fungi</taxon>
        <taxon>Dikarya</taxon>
        <taxon>Basidiomycota</taxon>
        <taxon>Agaricomycotina</taxon>
        <taxon>Agaricomycetes</taxon>
        <taxon>Thelephorales</taxon>
        <taxon>Thelephoraceae</taxon>
        <taxon>Thelephora</taxon>
    </lineage>
</organism>
<comment type="caution">
    <text evidence="3">The sequence shown here is derived from an EMBL/GenBank/DDBJ whole genome shotgun (WGS) entry which is preliminary data.</text>
</comment>
<dbReference type="OrthoDB" id="2261329at2759"/>
<feature type="region of interest" description="Disordered" evidence="2">
    <location>
        <begin position="1"/>
        <end position="82"/>
    </location>
</feature>
<protein>
    <submittedName>
        <fullName evidence="3">Uncharacterized protein</fullName>
    </submittedName>
</protein>
<feature type="coiled-coil region" evidence="1">
    <location>
        <begin position="901"/>
        <end position="928"/>
    </location>
</feature>
<keyword evidence="1" id="KW-0175">Coiled coil</keyword>
<evidence type="ECO:0000313" key="3">
    <source>
        <dbReference type="EMBL" id="KAF9790892.1"/>
    </source>
</evidence>
<feature type="compositionally biased region" description="Polar residues" evidence="2">
    <location>
        <begin position="411"/>
        <end position="422"/>
    </location>
</feature>
<sequence length="966" mass="106200">MSSSPESETSSIFSPPVTRATSATTRYSDASVDKVSSSHVSRNGVVQGPRTMGRVQTTSTLLQSQTDTQATRQRPHTLDPPLLQRNKSTKELINKFESLTKPHAPAAVHAGQLGEAKRLLKSKARNPLRRSFGNLLAAFSKKLKPQVRESPLPSLSVSKELPPPPPTDAKIVPSCTHPSYQDLASLADNPIISASALYLFTRTSIEHTLPVWTECDIALYPTHILVTWHTTHGNPLSHMLKLESCIDVRSIPLVELGEFELALLPDFDRKAFYLSFEGAPQEKFLLSSISERAKWISSVWSVILGDQRDQLENTTNQLTPARQPSPPLVSRASNFSDDSTSKVTVLSASDYYADRDLPPTPSIYSPDRTHFVNSFSQRDSSSSRFRPESPRSASILNLDRKAMVKRRISQLEPSRTDAQSNRPRGRSGSDTRRRASTHSTGSDSLLELYSVESAGSDTGGHTRSAWPAPSLALIPEVASVSQISEPPVHSVSPSLNDPAPSVGTDGRLAPLVELLQDQATKHYYHTNDLKDQIASLNSEMHTMFQELKVVIGEQPPPDVDVSKFEEALGRFFAALETAMGNIQGKDEGTADLRQKLDVIHDEIKSLDVGGRPSTPPSTDPNRVGEAVLEKLETLRMDIKDREGVPEDIVAEIVKLREALDRLPSEEIRALGSVGKLQEPKTEEPASVPTVDLSEVHAKLDGFIESFKSQLEKEPVTPKAEIPELQDIMKILVETRDQQATQNDRQADSARYLNELNSWLDTFVKDGTSKFDTVAAAVTQLSRDVSPGVDQFGNPTGTLFDGLQTLLAESRARDLTIHALQASVNTLFAAINERLPSGGANGTLTTEEVETLLDRQRQEQEQVLRAVAANLSDDIKGERLRFIEAMKEATTINVHNHVEEFKKQLTREVMNMTGEVGRLQKERQALENQIADLFTFYAKQKSLTAGLLTMPGNIGSPLPPQAPSGNP</sequence>
<name>A0A9P6HMQ1_9AGAM</name>